<evidence type="ECO:0000256" key="3">
    <source>
        <dbReference type="ARBA" id="ARBA00022475"/>
    </source>
</evidence>
<dbReference type="SUPFAM" id="SSF161098">
    <property type="entry name" value="MetI-like"/>
    <property type="match status" value="1"/>
</dbReference>
<evidence type="ECO:0000256" key="4">
    <source>
        <dbReference type="ARBA" id="ARBA00022692"/>
    </source>
</evidence>
<comment type="similarity">
    <text evidence="7">Belongs to the binding-protein-dependent transport system permease family.</text>
</comment>
<evidence type="ECO:0000259" key="8">
    <source>
        <dbReference type="PROSITE" id="PS50928"/>
    </source>
</evidence>
<dbReference type="InterPro" id="IPR035906">
    <property type="entry name" value="MetI-like_sf"/>
</dbReference>
<keyword evidence="5 7" id="KW-1133">Transmembrane helix</keyword>
<evidence type="ECO:0000256" key="5">
    <source>
        <dbReference type="ARBA" id="ARBA00022989"/>
    </source>
</evidence>
<feature type="transmembrane region" description="Helical" evidence="7">
    <location>
        <begin position="42"/>
        <end position="61"/>
    </location>
</feature>
<keyword evidence="10" id="KW-1185">Reference proteome</keyword>
<comment type="caution">
    <text evidence="9">The sequence shown here is derived from an EMBL/GenBank/DDBJ whole genome shotgun (WGS) entry which is preliminary data.</text>
</comment>
<proteinExistence type="inferred from homology"/>
<dbReference type="GO" id="GO:0005886">
    <property type="term" value="C:plasma membrane"/>
    <property type="evidence" value="ECO:0007669"/>
    <property type="project" value="UniProtKB-SubCell"/>
</dbReference>
<dbReference type="CDD" id="cd06261">
    <property type="entry name" value="TM_PBP2"/>
    <property type="match status" value="1"/>
</dbReference>
<dbReference type="Gene3D" id="1.10.3720.10">
    <property type="entry name" value="MetI-like"/>
    <property type="match status" value="1"/>
</dbReference>
<keyword evidence="4 7" id="KW-0812">Transmembrane</keyword>
<feature type="transmembrane region" description="Helical" evidence="7">
    <location>
        <begin position="224"/>
        <end position="240"/>
    </location>
</feature>
<dbReference type="PANTHER" id="PTHR30151">
    <property type="entry name" value="ALKANE SULFONATE ABC TRANSPORTER-RELATED, MEMBRANE SUBUNIT"/>
    <property type="match status" value="1"/>
</dbReference>
<evidence type="ECO:0000256" key="1">
    <source>
        <dbReference type="ARBA" id="ARBA00004651"/>
    </source>
</evidence>
<feature type="transmembrane region" description="Helical" evidence="7">
    <location>
        <begin position="190"/>
        <end position="218"/>
    </location>
</feature>
<keyword evidence="2 7" id="KW-0813">Transport</keyword>
<protein>
    <submittedName>
        <fullName evidence="9">ABC transporter permease subunit</fullName>
    </submittedName>
</protein>
<dbReference type="GO" id="GO:0055085">
    <property type="term" value="P:transmembrane transport"/>
    <property type="evidence" value="ECO:0007669"/>
    <property type="project" value="InterPro"/>
</dbReference>
<dbReference type="Proteomes" id="UP000324853">
    <property type="component" value="Unassembled WGS sequence"/>
</dbReference>
<dbReference type="PANTHER" id="PTHR30151:SF25">
    <property type="entry name" value="TAURINE TRANSPORT SYSTEM PERMEASE PROTEIN TAUC"/>
    <property type="match status" value="1"/>
</dbReference>
<name>A0A5S4WT26_9BRAD</name>
<reference evidence="9 10" key="1">
    <citation type="submission" date="2019-08" db="EMBL/GenBank/DDBJ databases">
        <title>Bradyrhizobium hipponensis sp. nov., a rhizobium isolated from a Lupinus angustifolius root nodule in Tunisia.</title>
        <authorList>
            <person name="Off K."/>
            <person name="Rejili M."/>
            <person name="Mars M."/>
            <person name="Brachmann A."/>
            <person name="Marin M."/>
        </authorList>
    </citation>
    <scope>NUCLEOTIDE SEQUENCE [LARGE SCALE GENOMIC DNA]</scope>
    <source>
        <strain evidence="9 10">CTAW11</strain>
    </source>
</reference>
<keyword evidence="3" id="KW-1003">Cell membrane</keyword>
<dbReference type="RefSeq" id="WP_148752485.1">
    <property type="nucleotide sequence ID" value="NZ_VSSR01000029.1"/>
</dbReference>
<dbReference type="AlphaFoldDB" id="A0A5S4WT26"/>
<comment type="subcellular location">
    <subcellularLocation>
        <location evidence="1 7">Cell membrane</location>
        <topology evidence="1 7">Multi-pass membrane protein</topology>
    </subcellularLocation>
</comment>
<evidence type="ECO:0000313" key="10">
    <source>
        <dbReference type="Proteomes" id="UP000324853"/>
    </source>
</evidence>
<sequence length="260" mass="27694">MSRRHIDIVLRALPAWLVPLAFLGIIELAMRASSIESDGLALPSQTAAALLGLITDGEIFLRTAETIGAIAVGVPIGGTLGLLLGVWLGLSPTAARLASLSIELFRPIPPVAVIPLMMLIYGLGIRMEAAIIAFACFWPMLLLTRDAVLGVEPRLIEVARILGLPRRKQITKIALPAAVPRIFTALRLTLGIALIVAVTTEIAANPIGIGYAIISAGLSLRPEVMYAFLVWLAILGWLLNESLIAMHRRLFGAAYGDAAT</sequence>
<dbReference type="InterPro" id="IPR000515">
    <property type="entry name" value="MetI-like"/>
</dbReference>
<dbReference type="GO" id="GO:0010438">
    <property type="term" value="P:cellular response to sulfur starvation"/>
    <property type="evidence" value="ECO:0007669"/>
    <property type="project" value="TreeGrafter"/>
</dbReference>
<dbReference type="EMBL" id="VSSR01000029">
    <property type="protein sequence ID" value="TYL83330.1"/>
    <property type="molecule type" value="Genomic_DNA"/>
</dbReference>
<feature type="transmembrane region" description="Helical" evidence="7">
    <location>
        <begin position="110"/>
        <end position="138"/>
    </location>
</feature>
<feature type="transmembrane region" description="Helical" evidence="7">
    <location>
        <begin position="68"/>
        <end position="90"/>
    </location>
</feature>
<dbReference type="OrthoDB" id="9799271at2"/>
<feature type="domain" description="ABC transmembrane type-1" evidence="8">
    <location>
        <begin position="63"/>
        <end position="247"/>
    </location>
</feature>
<feature type="transmembrane region" description="Helical" evidence="7">
    <location>
        <begin position="12"/>
        <end position="30"/>
    </location>
</feature>
<dbReference type="Pfam" id="PF00528">
    <property type="entry name" value="BPD_transp_1"/>
    <property type="match status" value="1"/>
</dbReference>
<evidence type="ECO:0000256" key="2">
    <source>
        <dbReference type="ARBA" id="ARBA00022448"/>
    </source>
</evidence>
<organism evidence="9 10">
    <name type="scientific">Bradyrhizobium cytisi</name>
    <dbReference type="NCBI Taxonomy" id="515489"/>
    <lineage>
        <taxon>Bacteria</taxon>
        <taxon>Pseudomonadati</taxon>
        <taxon>Pseudomonadota</taxon>
        <taxon>Alphaproteobacteria</taxon>
        <taxon>Hyphomicrobiales</taxon>
        <taxon>Nitrobacteraceae</taxon>
        <taxon>Bradyrhizobium</taxon>
    </lineage>
</organism>
<evidence type="ECO:0000313" key="9">
    <source>
        <dbReference type="EMBL" id="TYL83330.1"/>
    </source>
</evidence>
<evidence type="ECO:0000256" key="6">
    <source>
        <dbReference type="ARBA" id="ARBA00023136"/>
    </source>
</evidence>
<accession>A0A5S4WT26</accession>
<dbReference type="PROSITE" id="PS50928">
    <property type="entry name" value="ABC_TM1"/>
    <property type="match status" value="1"/>
</dbReference>
<evidence type="ECO:0000256" key="7">
    <source>
        <dbReference type="RuleBase" id="RU363032"/>
    </source>
</evidence>
<keyword evidence="6 7" id="KW-0472">Membrane</keyword>
<gene>
    <name evidence="9" type="ORF">FXB38_18875</name>
</gene>